<dbReference type="Proteomes" id="UP000546213">
    <property type="component" value="Unassembled WGS sequence"/>
</dbReference>
<evidence type="ECO:0000313" key="3">
    <source>
        <dbReference type="Proteomes" id="UP000546213"/>
    </source>
</evidence>
<protein>
    <submittedName>
        <fullName evidence="2">Uncharacterized protein</fullName>
    </submittedName>
</protein>
<accession>A0A8H5L746</accession>
<keyword evidence="3" id="KW-1185">Reference proteome</keyword>
<organism evidence="2 3">
    <name type="scientific">Fusarium pseudocircinatum</name>
    <dbReference type="NCBI Taxonomy" id="56676"/>
    <lineage>
        <taxon>Eukaryota</taxon>
        <taxon>Fungi</taxon>
        <taxon>Dikarya</taxon>
        <taxon>Ascomycota</taxon>
        <taxon>Pezizomycotina</taxon>
        <taxon>Sordariomycetes</taxon>
        <taxon>Hypocreomycetidae</taxon>
        <taxon>Hypocreales</taxon>
        <taxon>Nectriaceae</taxon>
        <taxon>Fusarium</taxon>
        <taxon>Fusarium fujikuroi species complex</taxon>
    </lineage>
</organism>
<sequence>MSRTEIERRTSLQGESYYSVRRSRIQSWSSGGFEPDDGDDTDQAIRLFDHTYSSNRTPLPFREPTYSSYEYPRAADSFEGSIDMRRERPRSGDVEQGLREIQEEIQEEIKRRRFEKVLQEDAEVKTAALNEPQAEAERPWRAESPEWPRAHLRGMYSFSELPNKDTISRDITIGNEAEMDDLLGSVGKRMIKYSFLKESRDETSNGGGGLEADAMESRIHLKTDQPAADRSRPSLNIMSLLNDD</sequence>
<evidence type="ECO:0000313" key="2">
    <source>
        <dbReference type="EMBL" id="KAF5586168.1"/>
    </source>
</evidence>
<reference evidence="2 3" key="1">
    <citation type="submission" date="2020-05" db="EMBL/GenBank/DDBJ databases">
        <title>Identification and distribution of gene clusters putatively required for synthesis of sphingolipid metabolism inhibitors in phylogenetically diverse species of the filamentous fungus Fusarium.</title>
        <authorList>
            <person name="Kim H.-S."/>
            <person name="Busman M."/>
            <person name="Brown D.W."/>
            <person name="Divon H."/>
            <person name="Uhlig S."/>
            <person name="Proctor R.H."/>
        </authorList>
    </citation>
    <scope>NUCLEOTIDE SEQUENCE [LARGE SCALE GENOMIC DNA]</scope>
    <source>
        <strain evidence="2 3">NRRL 36939</strain>
    </source>
</reference>
<dbReference type="EMBL" id="JAAOAS010000198">
    <property type="protein sequence ID" value="KAF5586168.1"/>
    <property type="molecule type" value="Genomic_DNA"/>
</dbReference>
<feature type="compositionally biased region" description="Basic and acidic residues" evidence="1">
    <location>
        <begin position="215"/>
        <end position="232"/>
    </location>
</feature>
<comment type="caution">
    <text evidence="2">The sequence shown here is derived from an EMBL/GenBank/DDBJ whole genome shotgun (WGS) entry which is preliminary data.</text>
</comment>
<feature type="region of interest" description="Disordered" evidence="1">
    <location>
        <begin position="197"/>
        <end position="244"/>
    </location>
</feature>
<gene>
    <name evidence="2" type="ORF">FPCIR_8019</name>
</gene>
<feature type="compositionally biased region" description="Polar residues" evidence="1">
    <location>
        <begin position="233"/>
        <end position="244"/>
    </location>
</feature>
<dbReference type="AlphaFoldDB" id="A0A8H5L746"/>
<proteinExistence type="predicted"/>
<name>A0A8H5L746_9HYPO</name>
<dbReference type="OrthoDB" id="5106901at2759"/>
<evidence type="ECO:0000256" key="1">
    <source>
        <dbReference type="SAM" id="MobiDB-lite"/>
    </source>
</evidence>